<protein>
    <submittedName>
        <fullName evidence="1">Uncharacterized protein</fullName>
    </submittedName>
</protein>
<dbReference type="AlphaFoldDB" id="A0A1D9LCA2"/>
<name>A0A1D9LCA2_9NEIS</name>
<sequence length="176" mass="18992">MNTSMAASLPSAPADVFGALHLSAKAFGITKLAGVMRVSAGVLTNKLAPVTHHHKATLDDFIQVLRITQDLSPLDALCRLFDSARYQLPRLDNVSDSALLDLVNKVHAEGGDVHRCMNEALADGIVTQDEFNEVDCELMEWIAAIVELRNRFGSLVVKPCDANGNLPSRSTPTLAN</sequence>
<dbReference type="KEGG" id="cvc:BKX93_02065"/>
<accession>A0A1D9LCA2</accession>
<dbReference type="InterPro" id="IPR009679">
    <property type="entry name" value="Phage_186_CII-like"/>
</dbReference>
<dbReference type="Proteomes" id="UP000178776">
    <property type="component" value="Chromosome"/>
</dbReference>
<dbReference type="STRING" id="1108595.BKX93_02065"/>
<dbReference type="EMBL" id="CP017707">
    <property type="protein sequence ID" value="AOZ48899.1"/>
    <property type="molecule type" value="Genomic_DNA"/>
</dbReference>
<organism evidence="1 2">
    <name type="scientific">Chromobacterium vaccinii</name>
    <dbReference type="NCBI Taxonomy" id="1108595"/>
    <lineage>
        <taxon>Bacteria</taxon>
        <taxon>Pseudomonadati</taxon>
        <taxon>Pseudomonadota</taxon>
        <taxon>Betaproteobacteria</taxon>
        <taxon>Neisseriales</taxon>
        <taxon>Chromobacteriaceae</taxon>
        <taxon>Chromobacterium</taxon>
    </lineage>
</organism>
<evidence type="ECO:0000313" key="2">
    <source>
        <dbReference type="Proteomes" id="UP000178776"/>
    </source>
</evidence>
<dbReference type="GeneID" id="68839999"/>
<reference evidence="1 2" key="1">
    <citation type="submission" date="2016-10" db="EMBL/GenBank/DDBJ databases">
        <title>Chromobacterium muskegensis sp. nov., an insecticidal bacterium isolated from Sphagnum bogs.</title>
        <authorList>
            <person name="Sparks M.E."/>
            <person name="Blackburn M.B."/>
            <person name="Gundersen-Rindal D.E."/>
            <person name="Mitchell A."/>
            <person name="Farrar R."/>
            <person name="Kuhar D."/>
        </authorList>
    </citation>
    <scope>NUCLEOTIDE SEQUENCE [LARGE SCALE GENOMIC DNA]</scope>
    <source>
        <strain evidence="1 2">21-1</strain>
    </source>
</reference>
<dbReference type="Pfam" id="PF06892">
    <property type="entry name" value="Phage_CP76"/>
    <property type="match status" value="1"/>
</dbReference>
<dbReference type="GO" id="GO:0003677">
    <property type="term" value="F:DNA binding"/>
    <property type="evidence" value="ECO:0007669"/>
    <property type="project" value="InterPro"/>
</dbReference>
<proteinExistence type="predicted"/>
<dbReference type="RefSeq" id="WP_070978483.1">
    <property type="nucleotide sequence ID" value="NZ_CP017707.1"/>
</dbReference>
<gene>
    <name evidence="1" type="ORF">BKX93_02065</name>
</gene>
<evidence type="ECO:0000313" key="1">
    <source>
        <dbReference type="EMBL" id="AOZ48899.1"/>
    </source>
</evidence>